<dbReference type="InterPro" id="IPR006119">
    <property type="entry name" value="Resolv_N"/>
</dbReference>
<evidence type="ECO:0000256" key="3">
    <source>
        <dbReference type="ARBA" id="ARBA00023172"/>
    </source>
</evidence>
<protein>
    <submittedName>
        <fullName evidence="6">Recombinase family protein</fullName>
    </submittedName>
</protein>
<accession>A0ABR9W8Y2</accession>
<evidence type="ECO:0000259" key="5">
    <source>
        <dbReference type="PROSITE" id="PS51736"/>
    </source>
</evidence>
<dbReference type="InterPro" id="IPR036162">
    <property type="entry name" value="Resolvase-like_N_sf"/>
</dbReference>
<dbReference type="RefSeq" id="WP_194120180.1">
    <property type="nucleotide sequence ID" value="NZ_JACYGY010000001.1"/>
</dbReference>
<keyword evidence="7" id="KW-1185">Reference proteome</keyword>
<dbReference type="PANTHER" id="PTHR30461:SF2">
    <property type="entry name" value="SERINE RECOMBINASE PINE-RELATED"/>
    <property type="match status" value="1"/>
</dbReference>
<dbReference type="PANTHER" id="PTHR30461">
    <property type="entry name" value="DNA-INVERTASE FROM LAMBDOID PROPHAGE"/>
    <property type="match status" value="1"/>
</dbReference>
<dbReference type="Proteomes" id="UP000634134">
    <property type="component" value="Unassembled WGS sequence"/>
</dbReference>
<evidence type="ECO:0000256" key="1">
    <source>
        <dbReference type="ARBA" id="ARBA00022908"/>
    </source>
</evidence>
<dbReference type="PROSITE" id="PS00397">
    <property type="entry name" value="RECOMBINASES_1"/>
    <property type="match status" value="1"/>
</dbReference>
<comment type="caution">
    <text evidence="6">The sequence shown here is derived from an EMBL/GenBank/DDBJ whole genome shotgun (WGS) entry which is preliminary data.</text>
</comment>
<evidence type="ECO:0000256" key="2">
    <source>
        <dbReference type="ARBA" id="ARBA00023125"/>
    </source>
</evidence>
<dbReference type="InterPro" id="IPR006118">
    <property type="entry name" value="Recombinase_CS"/>
</dbReference>
<dbReference type="Gene3D" id="3.40.50.1390">
    <property type="entry name" value="Resolvase, N-terminal catalytic domain"/>
    <property type="match status" value="1"/>
</dbReference>
<name>A0ABR9W8Y2_9BACT</name>
<proteinExistence type="predicted"/>
<dbReference type="EMBL" id="JACYGY010000001">
    <property type="protein sequence ID" value="MBE9461937.1"/>
    <property type="molecule type" value="Genomic_DNA"/>
</dbReference>
<sequence length="188" mass="20725">MNKVFGYARVSTVDQNTDTQIEALEKFGCDKIYQEKISGLSVKRPQLDEMMAILREGDTVVVSRFSRLGRSRDHLINLVGEFSKIGIIFKALDLGIDSSTPAGKMVIGIFAALSEYDREMILEKTKAGQLLAKAKGKHIGRPSGVNDVNFQKVKKGFEKGLSVTEIVNLTGVSISSVKRYRKQLGKGN</sequence>
<keyword evidence="1" id="KW-0229">DNA integration</keyword>
<organism evidence="6 7">
    <name type="scientific">Dyadobacter subterraneus</name>
    <dbReference type="NCBI Taxonomy" id="2773304"/>
    <lineage>
        <taxon>Bacteria</taxon>
        <taxon>Pseudomonadati</taxon>
        <taxon>Bacteroidota</taxon>
        <taxon>Cytophagia</taxon>
        <taxon>Cytophagales</taxon>
        <taxon>Spirosomataceae</taxon>
        <taxon>Dyadobacter</taxon>
    </lineage>
</organism>
<evidence type="ECO:0000313" key="7">
    <source>
        <dbReference type="Proteomes" id="UP000634134"/>
    </source>
</evidence>
<dbReference type="SUPFAM" id="SSF53041">
    <property type="entry name" value="Resolvase-like"/>
    <property type="match status" value="1"/>
</dbReference>
<dbReference type="PROSITE" id="PS51736">
    <property type="entry name" value="RECOMBINASES_3"/>
    <property type="match status" value="1"/>
</dbReference>
<evidence type="ECO:0000256" key="4">
    <source>
        <dbReference type="PROSITE-ProRule" id="PRU10137"/>
    </source>
</evidence>
<dbReference type="CDD" id="cd03768">
    <property type="entry name" value="SR_ResInv"/>
    <property type="match status" value="1"/>
</dbReference>
<evidence type="ECO:0000313" key="6">
    <source>
        <dbReference type="EMBL" id="MBE9461937.1"/>
    </source>
</evidence>
<feature type="active site" description="O-(5'-phospho-DNA)-serine intermediate" evidence="4">
    <location>
        <position position="11"/>
    </location>
</feature>
<keyword evidence="2" id="KW-0238">DNA-binding</keyword>
<gene>
    <name evidence="6" type="ORF">IEE83_08590</name>
</gene>
<dbReference type="Pfam" id="PF00239">
    <property type="entry name" value="Resolvase"/>
    <property type="match status" value="1"/>
</dbReference>
<dbReference type="SMART" id="SM00857">
    <property type="entry name" value="Resolvase"/>
    <property type="match status" value="1"/>
</dbReference>
<feature type="domain" description="Resolvase/invertase-type recombinase catalytic" evidence="5">
    <location>
        <begin position="3"/>
        <end position="136"/>
    </location>
</feature>
<reference evidence="7" key="1">
    <citation type="submission" date="2023-07" db="EMBL/GenBank/DDBJ databases">
        <title>Dyadobacter sp. nov 'subterranea' isolated from contaminted grondwater.</title>
        <authorList>
            <person name="Szabo I."/>
            <person name="Al-Omari J."/>
            <person name="Szerdahelyi S.G."/>
            <person name="Rado J."/>
        </authorList>
    </citation>
    <scope>NUCLEOTIDE SEQUENCE [LARGE SCALE GENOMIC DNA]</scope>
    <source>
        <strain evidence="7">UP-52</strain>
    </source>
</reference>
<keyword evidence="3" id="KW-0233">DNA recombination</keyword>
<dbReference type="InterPro" id="IPR050639">
    <property type="entry name" value="SSR_resolvase"/>
</dbReference>